<dbReference type="GO" id="GO:0044753">
    <property type="term" value="C:amphisome"/>
    <property type="evidence" value="ECO:0007669"/>
    <property type="project" value="TreeGrafter"/>
</dbReference>
<dbReference type="GO" id="GO:0035973">
    <property type="term" value="P:aggrephagy"/>
    <property type="evidence" value="ECO:0007669"/>
    <property type="project" value="TreeGrafter"/>
</dbReference>
<dbReference type="InterPro" id="IPR052260">
    <property type="entry name" value="Autophagy_Rcpt_SigReg"/>
</dbReference>
<sequence>MRDLVATPAVGQTGDAAESAAENALEKAGAALSNGGSATTTVVESTEVSISSAMLRIDLPTPPSSGGVAVAEVKPKSNGVEKHMLGHGCGEDDIDEKRDDEGSNYADAEEGGKPDDAEKPDTADPGKPDDGAKPPVESDTADAPPPVPPSPQEMTEEPVSMPEGVAEGPTGPVHFVLCDGCKNGENIVGVRWKCLECADYDLCDKCHSTGAHDEHEMLRVEHPDDYQSVELAPLVDDADSLLIGLRVYTNRDAPVKISGQLRRGQLMKWRKNL</sequence>
<keyword evidence="2 4" id="KW-0863">Zinc-finger</keyword>
<feature type="region of interest" description="Disordered" evidence="5">
    <location>
        <begin position="76"/>
        <end position="167"/>
    </location>
</feature>
<dbReference type="GO" id="GO:0008270">
    <property type="term" value="F:zinc ion binding"/>
    <property type="evidence" value="ECO:0007669"/>
    <property type="project" value="UniProtKB-KW"/>
</dbReference>
<dbReference type="SMART" id="SM00291">
    <property type="entry name" value="ZnF_ZZ"/>
    <property type="match status" value="1"/>
</dbReference>
<keyword evidence="8" id="KW-1185">Reference proteome</keyword>
<dbReference type="GO" id="GO:0016235">
    <property type="term" value="C:aggresome"/>
    <property type="evidence" value="ECO:0007669"/>
    <property type="project" value="TreeGrafter"/>
</dbReference>
<evidence type="ECO:0000256" key="2">
    <source>
        <dbReference type="ARBA" id="ARBA00022771"/>
    </source>
</evidence>
<gene>
    <name evidence="7" type="ORF">SCHPADRAFT_101244</name>
</gene>
<feature type="region of interest" description="Disordered" evidence="5">
    <location>
        <begin position="1"/>
        <end position="22"/>
    </location>
</feature>
<dbReference type="InterPro" id="IPR043145">
    <property type="entry name" value="Znf_ZZ_sf"/>
</dbReference>
<dbReference type="Proteomes" id="UP000053477">
    <property type="component" value="Unassembled WGS sequence"/>
</dbReference>
<reference evidence="7 8" key="1">
    <citation type="submission" date="2015-04" db="EMBL/GenBank/DDBJ databases">
        <title>Complete genome sequence of Schizopora paradoxa KUC8140, a cosmopolitan wood degrader in East Asia.</title>
        <authorList>
            <consortium name="DOE Joint Genome Institute"/>
            <person name="Min B."/>
            <person name="Park H."/>
            <person name="Jang Y."/>
            <person name="Kim J.-J."/>
            <person name="Kim K.H."/>
            <person name="Pangilinan J."/>
            <person name="Lipzen A."/>
            <person name="Riley R."/>
            <person name="Grigoriev I.V."/>
            <person name="Spatafora J.W."/>
            <person name="Choi I.-G."/>
        </authorList>
    </citation>
    <scope>NUCLEOTIDE SEQUENCE [LARGE SCALE GENOMIC DNA]</scope>
    <source>
        <strain evidence="7 8">KUC8140</strain>
    </source>
</reference>
<dbReference type="OrthoDB" id="661148at2759"/>
<evidence type="ECO:0000256" key="3">
    <source>
        <dbReference type="ARBA" id="ARBA00022833"/>
    </source>
</evidence>
<dbReference type="GO" id="GO:0070530">
    <property type="term" value="F:K63-linked polyubiquitin modification-dependent protein binding"/>
    <property type="evidence" value="ECO:0007669"/>
    <property type="project" value="TreeGrafter"/>
</dbReference>
<dbReference type="PANTHER" id="PTHR15090:SF0">
    <property type="entry name" value="SEQUESTOSOME-1"/>
    <property type="match status" value="1"/>
</dbReference>
<dbReference type="STRING" id="27342.A0A0H2SAQ9"/>
<feature type="compositionally biased region" description="Basic and acidic residues" evidence="5">
    <location>
        <begin position="110"/>
        <end position="132"/>
    </location>
</feature>
<dbReference type="SUPFAM" id="SSF57850">
    <property type="entry name" value="RING/U-box"/>
    <property type="match status" value="1"/>
</dbReference>
<dbReference type="CDD" id="cd02340">
    <property type="entry name" value="ZZ_NBR1_like"/>
    <property type="match status" value="1"/>
</dbReference>
<dbReference type="Gene3D" id="3.30.60.90">
    <property type="match status" value="1"/>
</dbReference>
<protein>
    <recommendedName>
        <fullName evidence="6">ZZ-type domain-containing protein</fullName>
    </recommendedName>
</protein>
<feature type="domain" description="ZZ-type" evidence="6">
    <location>
        <begin position="173"/>
        <end position="225"/>
    </location>
</feature>
<name>A0A0H2SAQ9_9AGAM</name>
<evidence type="ECO:0000256" key="5">
    <source>
        <dbReference type="SAM" id="MobiDB-lite"/>
    </source>
</evidence>
<keyword evidence="3" id="KW-0862">Zinc</keyword>
<organism evidence="7 8">
    <name type="scientific">Schizopora paradoxa</name>
    <dbReference type="NCBI Taxonomy" id="27342"/>
    <lineage>
        <taxon>Eukaryota</taxon>
        <taxon>Fungi</taxon>
        <taxon>Dikarya</taxon>
        <taxon>Basidiomycota</taxon>
        <taxon>Agaricomycotina</taxon>
        <taxon>Agaricomycetes</taxon>
        <taxon>Hymenochaetales</taxon>
        <taxon>Schizoporaceae</taxon>
        <taxon>Schizopora</taxon>
    </lineage>
</organism>
<dbReference type="InParanoid" id="A0A0H2SAQ9"/>
<dbReference type="GO" id="GO:0005080">
    <property type="term" value="F:protein kinase C binding"/>
    <property type="evidence" value="ECO:0007669"/>
    <property type="project" value="TreeGrafter"/>
</dbReference>
<accession>A0A0H2SAQ9</accession>
<dbReference type="PROSITE" id="PS50135">
    <property type="entry name" value="ZF_ZZ_2"/>
    <property type="match status" value="1"/>
</dbReference>
<evidence type="ECO:0000256" key="1">
    <source>
        <dbReference type="ARBA" id="ARBA00022723"/>
    </source>
</evidence>
<dbReference type="GO" id="GO:0000423">
    <property type="term" value="P:mitophagy"/>
    <property type="evidence" value="ECO:0007669"/>
    <property type="project" value="TreeGrafter"/>
</dbReference>
<dbReference type="Pfam" id="PF00569">
    <property type="entry name" value="ZZ"/>
    <property type="match status" value="1"/>
</dbReference>
<dbReference type="InterPro" id="IPR000433">
    <property type="entry name" value="Znf_ZZ"/>
</dbReference>
<dbReference type="AlphaFoldDB" id="A0A0H2SAQ9"/>
<dbReference type="PANTHER" id="PTHR15090">
    <property type="entry name" value="SEQUESTOSOME 1-RELATED"/>
    <property type="match status" value="1"/>
</dbReference>
<proteinExistence type="predicted"/>
<evidence type="ECO:0000256" key="4">
    <source>
        <dbReference type="PROSITE-ProRule" id="PRU00228"/>
    </source>
</evidence>
<dbReference type="EMBL" id="KQ085891">
    <property type="protein sequence ID" value="KLO18823.1"/>
    <property type="molecule type" value="Genomic_DNA"/>
</dbReference>
<dbReference type="GO" id="GO:0007032">
    <property type="term" value="P:endosome organization"/>
    <property type="evidence" value="ECO:0007669"/>
    <property type="project" value="TreeGrafter"/>
</dbReference>
<evidence type="ECO:0000259" key="6">
    <source>
        <dbReference type="PROSITE" id="PS50135"/>
    </source>
</evidence>
<evidence type="ECO:0000313" key="7">
    <source>
        <dbReference type="EMBL" id="KLO18823.1"/>
    </source>
</evidence>
<keyword evidence="1" id="KW-0479">Metal-binding</keyword>
<evidence type="ECO:0000313" key="8">
    <source>
        <dbReference type="Proteomes" id="UP000053477"/>
    </source>
</evidence>